<dbReference type="PROSITE" id="PS51257">
    <property type="entry name" value="PROKAR_LIPOPROTEIN"/>
    <property type="match status" value="1"/>
</dbReference>
<name>A0ABX2ECF3_9BURK</name>
<dbReference type="Proteomes" id="UP000737171">
    <property type="component" value="Unassembled WGS sequence"/>
</dbReference>
<evidence type="ECO:0000313" key="2">
    <source>
        <dbReference type="Proteomes" id="UP000737171"/>
    </source>
</evidence>
<sequence>MKRWFRRLAPLGFALAISACGPAIDWREMRPEGVQLTMAMPCRPATHERALTLAGQPATMRLYVCQVQDMTFALGHADLADPLRIGPALQALGDSARRNVDGRAEREQPAAVPGMTPHPLARHWRLAGRMPDGRAVSSSVTVFAFGTRVYQATVVGQTLDEGLLRQFEQALAVRP</sequence>
<evidence type="ECO:0000313" key="1">
    <source>
        <dbReference type="EMBL" id="NRF66119.1"/>
    </source>
</evidence>
<gene>
    <name evidence="1" type="ORF">HLB44_03910</name>
</gene>
<comment type="caution">
    <text evidence="1">The sequence shown here is derived from an EMBL/GenBank/DDBJ whole genome shotgun (WGS) entry which is preliminary data.</text>
</comment>
<keyword evidence="2" id="KW-1185">Reference proteome</keyword>
<reference evidence="1 2" key="1">
    <citation type="submission" date="2020-05" db="EMBL/GenBank/DDBJ databases">
        <title>Aquincola sp. isolate from soil.</title>
        <authorList>
            <person name="Han J."/>
            <person name="Kim D.-U."/>
        </authorList>
    </citation>
    <scope>NUCLEOTIDE SEQUENCE [LARGE SCALE GENOMIC DNA]</scope>
    <source>
        <strain evidence="1 2">S2</strain>
    </source>
</reference>
<protein>
    <recommendedName>
        <fullName evidence="3">Lipoprotein</fullName>
    </recommendedName>
</protein>
<proteinExistence type="predicted"/>
<organism evidence="1 2">
    <name type="scientific">Pseudaquabacterium terrae</name>
    <dbReference type="NCBI Taxonomy" id="2732868"/>
    <lineage>
        <taxon>Bacteria</taxon>
        <taxon>Pseudomonadati</taxon>
        <taxon>Pseudomonadota</taxon>
        <taxon>Betaproteobacteria</taxon>
        <taxon>Burkholderiales</taxon>
        <taxon>Sphaerotilaceae</taxon>
        <taxon>Pseudaquabacterium</taxon>
    </lineage>
</organism>
<accession>A0ABX2ECF3</accession>
<dbReference type="RefSeq" id="WP_173120752.1">
    <property type="nucleotide sequence ID" value="NZ_JABRWJ010000001.1"/>
</dbReference>
<dbReference type="EMBL" id="JABRWJ010000001">
    <property type="protein sequence ID" value="NRF66119.1"/>
    <property type="molecule type" value="Genomic_DNA"/>
</dbReference>
<evidence type="ECO:0008006" key="3">
    <source>
        <dbReference type="Google" id="ProtNLM"/>
    </source>
</evidence>